<dbReference type="PANTHER" id="PTHR34599:SF1">
    <property type="entry name" value="PHOSPHATIDIC ACID PHOSPHATASE TYPE 2_HALOPEROXIDASE DOMAIN-CONTAINING PROTEIN"/>
    <property type="match status" value="1"/>
</dbReference>
<dbReference type="Gene3D" id="1.10.606.20">
    <property type="match status" value="1"/>
</dbReference>
<dbReference type="InterPro" id="IPR036938">
    <property type="entry name" value="PAP2/HPO_sf"/>
</dbReference>
<reference evidence="2 3" key="1">
    <citation type="submission" date="2023-10" db="EMBL/GenBank/DDBJ databases">
        <title>Niallia locisalis sp.nov. isolated from a salt pond sample.</title>
        <authorList>
            <person name="Li X.-J."/>
            <person name="Dong L."/>
        </authorList>
    </citation>
    <scope>NUCLEOTIDE SEQUENCE [LARGE SCALE GENOMIC DNA]</scope>
    <source>
        <strain evidence="2 3">DSM 29761</strain>
    </source>
</reference>
<evidence type="ECO:0000259" key="1">
    <source>
        <dbReference type="Pfam" id="PF01569"/>
    </source>
</evidence>
<dbReference type="InterPro" id="IPR000326">
    <property type="entry name" value="PAP2/HPO"/>
</dbReference>
<accession>A0ABZ2C9J8</accession>
<gene>
    <name evidence="2" type="ORF">R4Z09_21305</name>
</gene>
<proteinExistence type="predicted"/>
<dbReference type="Pfam" id="PF01569">
    <property type="entry name" value="PAP2"/>
    <property type="match status" value="1"/>
</dbReference>
<evidence type="ECO:0000313" key="3">
    <source>
        <dbReference type="Proteomes" id="UP001357223"/>
    </source>
</evidence>
<dbReference type="EMBL" id="CP137640">
    <property type="protein sequence ID" value="WVX79801.1"/>
    <property type="molecule type" value="Genomic_DNA"/>
</dbReference>
<name>A0ABZ2C9J8_9BACI</name>
<organism evidence="2 3">
    <name type="scientific">Niallia oryzisoli</name>
    <dbReference type="NCBI Taxonomy" id="1737571"/>
    <lineage>
        <taxon>Bacteria</taxon>
        <taxon>Bacillati</taxon>
        <taxon>Bacillota</taxon>
        <taxon>Bacilli</taxon>
        <taxon>Bacillales</taxon>
        <taxon>Bacillaceae</taxon>
        <taxon>Niallia</taxon>
    </lineage>
</organism>
<dbReference type="Proteomes" id="UP001357223">
    <property type="component" value="Chromosome"/>
</dbReference>
<dbReference type="PANTHER" id="PTHR34599">
    <property type="entry name" value="PEROXIDASE-RELATED"/>
    <property type="match status" value="1"/>
</dbReference>
<keyword evidence="3" id="KW-1185">Reference proteome</keyword>
<sequence length="230" mass="26475">MPYKKWSEHPYPGQSTPPKGNPLPEFWKMFFIYRSGNNQFFDRFQRRVIWSLQDPNQINWESELEMVQQTAATLTPWQKEIAEYWGNGILIEKITPILFRLAAKHNMGTTKLSLVLGHFYAAVNDAFVMSMYFKYHWDTARPIQYTNDESFSVVYTPRSPSYPSGHAAMAGCSEAVLSHFFPGELANIKRTMEECAQSRLYAGVHFKADIEAGLQLGRQIGKNAVDYLKT</sequence>
<protein>
    <submittedName>
        <fullName evidence="2">Phosphatase PAP2 family protein</fullName>
    </submittedName>
</protein>
<evidence type="ECO:0000313" key="2">
    <source>
        <dbReference type="EMBL" id="WVX79801.1"/>
    </source>
</evidence>
<feature type="domain" description="Phosphatidic acid phosphatase type 2/haloperoxidase" evidence="1">
    <location>
        <begin position="120"/>
        <end position="218"/>
    </location>
</feature>
<dbReference type="InterPro" id="IPR052559">
    <property type="entry name" value="V-haloperoxidase"/>
</dbReference>
<dbReference type="SUPFAM" id="SSF48317">
    <property type="entry name" value="Acid phosphatase/Vanadium-dependent haloperoxidase"/>
    <property type="match status" value="1"/>
</dbReference>
<dbReference type="CDD" id="cd03380">
    <property type="entry name" value="PAP2_like_1"/>
    <property type="match status" value="1"/>
</dbReference>
<dbReference type="RefSeq" id="WP_338448732.1">
    <property type="nucleotide sequence ID" value="NZ_CP137640.1"/>
</dbReference>